<dbReference type="CDD" id="cd00887">
    <property type="entry name" value="MoeA"/>
    <property type="match status" value="1"/>
</dbReference>
<evidence type="ECO:0000256" key="11">
    <source>
        <dbReference type="RuleBase" id="RU365090"/>
    </source>
</evidence>
<evidence type="ECO:0000256" key="1">
    <source>
        <dbReference type="ARBA" id="ARBA00001946"/>
    </source>
</evidence>
<dbReference type="InterPro" id="IPR036688">
    <property type="entry name" value="MoeA_C_domain_IV_sf"/>
</dbReference>
<organism evidence="13 14">
    <name type="scientific">Cellulomonas marina</name>
    <dbReference type="NCBI Taxonomy" id="988821"/>
    <lineage>
        <taxon>Bacteria</taxon>
        <taxon>Bacillati</taxon>
        <taxon>Actinomycetota</taxon>
        <taxon>Actinomycetes</taxon>
        <taxon>Micrococcales</taxon>
        <taxon>Cellulomonadaceae</taxon>
        <taxon>Cellulomonas</taxon>
    </lineage>
</organism>
<dbReference type="Gene3D" id="2.40.340.10">
    <property type="entry name" value="MoeA, C-terminal, domain IV"/>
    <property type="match status" value="1"/>
</dbReference>
<sequence length="398" mass="39816">MAAVLALVGPTPVVEVPLGGADGLVLAREAVSAVDLPPWDNSAMDGYAVHAADVAAAAPDAPVVLPVVADVPAGDVRRHPPVPAGSVARIMTGAPLPPGADAVVPVEHTDAGLPRVRVDRPAQPGAHIRRRAGDVRAGQVLLPAGTLLGAAQVALLAATGHAVVAVHRRPRIAVVATGDELVAPGQRLDHGQIHDSNGPALAAALRAAGAEVVAVERSGDDAPALLALLERCAAGADLVVTSGGVSAGAFDPVKEALAGLPGAQFVAVAMQPGKPQGLARVAGVPVVTLPGNPVSVLVSCELFVRPAVRRLRGLAATARPTTSAVLTTDMTSPAGRRQYARARLDRTAEPRTVAPVGGAGSHLLGALALADALLVVPEDVTTLSAGSVVTVLDVADER</sequence>
<dbReference type="NCBIfam" id="TIGR00177">
    <property type="entry name" value="molyb_syn"/>
    <property type="match status" value="1"/>
</dbReference>
<evidence type="ECO:0000313" key="13">
    <source>
        <dbReference type="EMBL" id="SFB24669.1"/>
    </source>
</evidence>
<dbReference type="Gene3D" id="3.40.980.10">
    <property type="entry name" value="MoaB/Mog-like domain"/>
    <property type="match status" value="1"/>
</dbReference>
<dbReference type="GO" id="GO:0006777">
    <property type="term" value="P:Mo-molybdopterin cofactor biosynthetic process"/>
    <property type="evidence" value="ECO:0007669"/>
    <property type="project" value="UniProtKB-UniRule"/>
</dbReference>
<evidence type="ECO:0000256" key="2">
    <source>
        <dbReference type="ARBA" id="ARBA00002901"/>
    </source>
</evidence>
<dbReference type="Proteomes" id="UP000199012">
    <property type="component" value="Unassembled WGS sequence"/>
</dbReference>
<dbReference type="GO" id="GO:0046872">
    <property type="term" value="F:metal ion binding"/>
    <property type="evidence" value="ECO:0007669"/>
    <property type="project" value="UniProtKB-UniRule"/>
</dbReference>
<protein>
    <recommendedName>
        <fullName evidence="11">Molybdopterin molybdenumtransferase</fullName>
        <ecNumber evidence="11">2.10.1.1</ecNumber>
    </recommendedName>
</protein>
<evidence type="ECO:0000256" key="7">
    <source>
        <dbReference type="ARBA" id="ARBA00022723"/>
    </source>
</evidence>
<dbReference type="EMBL" id="FOKA01000011">
    <property type="protein sequence ID" value="SFB24669.1"/>
    <property type="molecule type" value="Genomic_DNA"/>
</dbReference>
<dbReference type="SUPFAM" id="SSF63882">
    <property type="entry name" value="MoeA N-terminal region -like"/>
    <property type="match status" value="1"/>
</dbReference>
<evidence type="ECO:0000256" key="9">
    <source>
        <dbReference type="ARBA" id="ARBA00023150"/>
    </source>
</evidence>
<gene>
    <name evidence="13" type="ORF">SAMN05421867_11140</name>
</gene>
<dbReference type="SUPFAM" id="SSF63867">
    <property type="entry name" value="MoeA C-terminal domain-like"/>
    <property type="match status" value="1"/>
</dbReference>
<reference evidence="13 14" key="1">
    <citation type="submission" date="2016-10" db="EMBL/GenBank/DDBJ databases">
        <authorList>
            <person name="de Groot N.N."/>
        </authorList>
    </citation>
    <scope>NUCLEOTIDE SEQUENCE [LARGE SCALE GENOMIC DNA]</scope>
    <source>
        <strain evidence="13 14">CGMCC 4.6945</strain>
    </source>
</reference>
<evidence type="ECO:0000256" key="10">
    <source>
        <dbReference type="ARBA" id="ARBA00047317"/>
    </source>
</evidence>
<dbReference type="SMART" id="SM00852">
    <property type="entry name" value="MoCF_biosynth"/>
    <property type="match status" value="1"/>
</dbReference>
<feature type="domain" description="MoaB/Mog" evidence="12">
    <location>
        <begin position="173"/>
        <end position="310"/>
    </location>
</feature>
<dbReference type="FunFam" id="3.40.980.10:FF:000004">
    <property type="entry name" value="Molybdopterin molybdenumtransferase"/>
    <property type="match status" value="1"/>
</dbReference>
<dbReference type="PANTHER" id="PTHR10192:SF5">
    <property type="entry name" value="GEPHYRIN"/>
    <property type="match status" value="1"/>
</dbReference>
<dbReference type="Gene3D" id="2.170.190.11">
    <property type="entry name" value="Molybdopterin biosynthesis moea protein, domain 3"/>
    <property type="match status" value="1"/>
</dbReference>
<evidence type="ECO:0000313" key="14">
    <source>
        <dbReference type="Proteomes" id="UP000199012"/>
    </source>
</evidence>
<dbReference type="InterPro" id="IPR036135">
    <property type="entry name" value="MoeA_linker/N_sf"/>
</dbReference>
<dbReference type="GO" id="GO:0061599">
    <property type="term" value="F:molybdopterin molybdotransferase activity"/>
    <property type="evidence" value="ECO:0007669"/>
    <property type="project" value="UniProtKB-UniRule"/>
</dbReference>
<keyword evidence="5 11" id="KW-0500">Molybdenum</keyword>
<keyword evidence="7 11" id="KW-0479">Metal-binding</keyword>
<evidence type="ECO:0000259" key="12">
    <source>
        <dbReference type="SMART" id="SM00852"/>
    </source>
</evidence>
<dbReference type="InterPro" id="IPR036425">
    <property type="entry name" value="MoaB/Mog-like_dom_sf"/>
</dbReference>
<evidence type="ECO:0000256" key="3">
    <source>
        <dbReference type="ARBA" id="ARBA00005046"/>
    </source>
</evidence>
<dbReference type="NCBIfam" id="NF045515">
    <property type="entry name" value="Glp_gephyrin"/>
    <property type="match status" value="1"/>
</dbReference>
<dbReference type="GO" id="GO:0005829">
    <property type="term" value="C:cytosol"/>
    <property type="evidence" value="ECO:0007669"/>
    <property type="project" value="TreeGrafter"/>
</dbReference>
<evidence type="ECO:0000256" key="5">
    <source>
        <dbReference type="ARBA" id="ARBA00022505"/>
    </source>
</evidence>
<dbReference type="PANTHER" id="PTHR10192">
    <property type="entry name" value="MOLYBDOPTERIN BIOSYNTHESIS PROTEIN"/>
    <property type="match status" value="1"/>
</dbReference>
<dbReference type="Pfam" id="PF03454">
    <property type="entry name" value="MoeA_C"/>
    <property type="match status" value="1"/>
</dbReference>
<dbReference type="InterPro" id="IPR005110">
    <property type="entry name" value="MoeA_linker/N"/>
</dbReference>
<comment type="pathway">
    <text evidence="3 11">Cofactor biosynthesis; molybdopterin biosynthesis.</text>
</comment>
<dbReference type="AlphaFoldDB" id="A0A1I0ZFT5"/>
<dbReference type="InterPro" id="IPR001453">
    <property type="entry name" value="MoaB/Mog_dom"/>
</dbReference>
<comment type="similarity">
    <text evidence="4 11">Belongs to the MoeA family.</text>
</comment>
<dbReference type="UniPathway" id="UPA00344"/>
<keyword evidence="14" id="KW-1185">Reference proteome</keyword>
<dbReference type="Pfam" id="PF03453">
    <property type="entry name" value="MoeA_N"/>
    <property type="match status" value="1"/>
</dbReference>
<proteinExistence type="inferred from homology"/>
<dbReference type="SUPFAM" id="SSF53218">
    <property type="entry name" value="Molybdenum cofactor biosynthesis proteins"/>
    <property type="match status" value="1"/>
</dbReference>
<dbReference type="Gene3D" id="3.90.105.10">
    <property type="entry name" value="Molybdopterin biosynthesis moea protein, domain 2"/>
    <property type="match status" value="1"/>
</dbReference>
<dbReference type="Pfam" id="PF00994">
    <property type="entry name" value="MoCF_biosynth"/>
    <property type="match status" value="1"/>
</dbReference>
<name>A0A1I0ZFT5_9CELL</name>
<evidence type="ECO:0000256" key="6">
    <source>
        <dbReference type="ARBA" id="ARBA00022679"/>
    </source>
</evidence>
<dbReference type="STRING" id="988821.SAMN05421867_11140"/>
<dbReference type="InterPro" id="IPR038987">
    <property type="entry name" value="MoeA-like"/>
</dbReference>
<keyword evidence="8 11" id="KW-0460">Magnesium</keyword>
<comment type="catalytic activity">
    <reaction evidence="10">
        <text>adenylyl-molybdopterin + molybdate = Mo-molybdopterin + AMP + H(+)</text>
        <dbReference type="Rhea" id="RHEA:35047"/>
        <dbReference type="ChEBI" id="CHEBI:15378"/>
        <dbReference type="ChEBI" id="CHEBI:36264"/>
        <dbReference type="ChEBI" id="CHEBI:62727"/>
        <dbReference type="ChEBI" id="CHEBI:71302"/>
        <dbReference type="ChEBI" id="CHEBI:456215"/>
        <dbReference type="EC" id="2.10.1.1"/>
    </reaction>
</comment>
<evidence type="ECO:0000256" key="8">
    <source>
        <dbReference type="ARBA" id="ARBA00022842"/>
    </source>
</evidence>
<dbReference type="EC" id="2.10.1.1" evidence="11"/>
<dbReference type="InterPro" id="IPR005111">
    <property type="entry name" value="MoeA_C_domain_IV"/>
</dbReference>
<comment type="function">
    <text evidence="2 11">Catalyzes the insertion of molybdate into adenylated molybdopterin with the concomitant release of AMP.</text>
</comment>
<keyword evidence="6 11" id="KW-0808">Transferase</keyword>
<comment type="cofactor">
    <cofactor evidence="1 11">
        <name>Mg(2+)</name>
        <dbReference type="ChEBI" id="CHEBI:18420"/>
    </cofactor>
</comment>
<accession>A0A1I0ZFT5</accession>
<evidence type="ECO:0000256" key="4">
    <source>
        <dbReference type="ARBA" id="ARBA00010763"/>
    </source>
</evidence>
<keyword evidence="9 11" id="KW-0501">Molybdenum cofactor biosynthesis</keyword>